<dbReference type="CDD" id="cd00303">
    <property type="entry name" value="retropepsin_like"/>
    <property type="match status" value="1"/>
</dbReference>
<accession>A0ABD2Y9J0</accession>
<dbReference type="PANTHER" id="PTHR33067">
    <property type="entry name" value="RNA-DIRECTED DNA POLYMERASE-RELATED"/>
    <property type="match status" value="1"/>
</dbReference>
<dbReference type="EMBL" id="JBJUIK010000015">
    <property type="protein sequence ID" value="KAL3502860.1"/>
    <property type="molecule type" value="Genomic_DNA"/>
</dbReference>
<dbReference type="AlphaFoldDB" id="A0ABD2Y9J0"/>
<evidence type="ECO:0000313" key="1">
    <source>
        <dbReference type="EMBL" id="KAL3502860.1"/>
    </source>
</evidence>
<dbReference type="InterPro" id="IPR021109">
    <property type="entry name" value="Peptidase_aspartic_dom_sf"/>
</dbReference>
<name>A0ABD2Y9J0_9GENT</name>
<sequence>MLEKINVNIRLIDILTKMPNYAHFMKDLLARKRKWDNDEKAYLDAKYCAIVQRRLPPKLKDHGSFMIPVNVGEKTWHRSLCDLGASINIMPKTIYDKLGINTIKSTNITLQLPDLFERKPYGLLEDVLVQVEKLVYSVDFFVLDTGEESEIPLILGRKPFLSTAHALIDVTKGKLVLRVENASIEFDVFEYNDNIPIVEEKCANQSFNSFLARSNEEQNEVNQGN</sequence>
<dbReference type="Proteomes" id="UP001630127">
    <property type="component" value="Unassembled WGS sequence"/>
</dbReference>
<protein>
    <recommendedName>
        <fullName evidence="3">Aspartic peptidase DDI1-type domain-containing protein</fullName>
    </recommendedName>
</protein>
<dbReference type="PANTHER" id="PTHR33067:SF9">
    <property type="entry name" value="RNA-DIRECTED DNA POLYMERASE"/>
    <property type="match status" value="1"/>
</dbReference>
<keyword evidence="2" id="KW-1185">Reference proteome</keyword>
<reference evidence="1 2" key="1">
    <citation type="submission" date="2024-11" db="EMBL/GenBank/DDBJ databases">
        <title>A near-complete genome assembly of Cinchona calisaya.</title>
        <authorList>
            <person name="Lian D.C."/>
            <person name="Zhao X.W."/>
            <person name="Wei L."/>
        </authorList>
    </citation>
    <scope>NUCLEOTIDE SEQUENCE [LARGE SCALE GENOMIC DNA]</scope>
    <source>
        <tissue evidence="1">Nenye</tissue>
    </source>
</reference>
<organism evidence="1 2">
    <name type="scientific">Cinchona calisaya</name>
    <dbReference type="NCBI Taxonomy" id="153742"/>
    <lineage>
        <taxon>Eukaryota</taxon>
        <taxon>Viridiplantae</taxon>
        <taxon>Streptophyta</taxon>
        <taxon>Embryophyta</taxon>
        <taxon>Tracheophyta</taxon>
        <taxon>Spermatophyta</taxon>
        <taxon>Magnoliopsida</taxon>
        <taxon>eudicotyledons</taxon>
        <taxon>Gunneridae</taxon>
        <taxon>Pentapetalae</taxon>
        <taxon>asterids</taxon>
        <taxon>lamiids</taxon>
        <taxon>Gentianales</taxon>
        <taxon>Rubiaceae</taxon>
        <taxon>Cinchonoideae</taxon>
        <taxon>Cinchoneae</taxon>
        <taxon>Cinchona</taxon>
    </lineage>
</organism>
<evidence type="ECO:0000313" key="2">
    <source>
        <dbReference type="Proteomes" id="UP001630127"/>
    </source>
</evidence>
<proteinExistence type="predicted"/>
<dbReference type="Gene3D" id="2.40.70.10">
    <property type="entry name" value="Acid Proteases"/>
    <property type="match status" value="1"/>
</dbReference>
<gene>
    <name evidence="1" type="ORF">ACH5RR_037309</name>
</gene>
<comment type="caution">
    <text evidence="1">The sequence shown here is derived from an EMBL/GenBank/DDBJ whole genome shotgun (WGS) entry which is preliminary data.</text>
</comment>
<evidence type="ECO:0008006" key="3">
    <source>
        <dbReference type="Google" id="ProtNLM"/>
    </source>
</evidence>